<dbReference type="Pfam" id="PF11804">
    <property type="entry name" value="DUF3325"/>
    <property type="match status" value="1"/>
</dbReference>
<feature type="transmembrane region" description="Helical" evidence="1">
    <location>
        <begin position="93"/>
        <end position="110"/>
    </location>
</feature>
<name>A0A240E853_9GAMM</name>
<dbReference type="InterPro" id="IPR021762">
    <property type="entry name" value="DUF3325"/>
</dbReference>
<dbReference type="Proteomes" id="UP000219042">
    <property type="component" value="Unassembled WGS sequence"/>
</dbReference>
<keyword evidence="1" id="KW-0812">Transmembrane</keyword>
<keyword evidence="1" id="KW-0472">Membrane</keyword>
<feature type="transmembrane region" description="Helical" evidence="1">
    <location>
        <begin position="69"/>
        <end position="87"/>
    </location>
</feature>
<evidence type="ECO:0000256" key="1">
    <source>
        <dbReference type="SAM" id="Phobius"/>
    </source>
</evidence>
<organism evidence="2 3">
    <name type="scientific">Acinetobacter puyangensis</name>
    <dbReference type="NCBI Taxonomy" id="1096779"/>
    <lineage>
        <taxon>Bacteria</taxon>
        <taxon>Pseudomonadati</taxon>
        <taxon>Pseudomonadota</taxon>
        <taxon>Gammaproteobacteria</taxon>
        <taxon>Moraxellales</taxon>
        <taxon>Moraxellaceae</taxon>
        <taxon>Acinetobacter</taxon>
    </lineage>
</organism>
<evidence type="ECO:0000313" key="3">
    <source>
        <dbReference type="Proteomes" id="UP000219042"/>
    </source>
</evidence>
<keyword evidence="1" id="KW-1133">Transmembrane helix</keyword>
<accession>A0A240E853</accession>
<reference evidence="3" key="1">
    <citation type="submission" date="2016-09" db="EMBL/GenBank/DDBJ databases">
        <authorList>
            <person name="Varghese N."/>
            <person name="Submissions S."/>
        </authorList>
    </citation>
    <scope>NUCLEOTIDE SEQUENCE [LARGE SCALE GENOMIC DNA]</scope>
    <source>
        <strain evidence="3">ANC 4466</strain>
    </source>
</reference>
<proteinExistence type="predicted"/>
<sequence length="111" mass="12440">MGAWLLWCASVWGFSCLACSMSKHQRDIFSTKVSTQKTRLFQVVGWVILIMTALLAICWKGASVGFSEWLGIITFAPLVIGLTLTYYPKKLLQLNIAVTVLFVILLMIKLI</sequence>
<dbReference type="OrthoDB" id="6710521at2"/>
<feature type="transmembrane region" description="Helical" evidence="1">
    <location>
        <begin position="42"/>
        <end position="62"/>
    </location>
</feature>
<gene>
    <name evidence="2" type="ORF">SAMN05421731_102218</name>
</gene>
<protein>
    <recommendedName>
        <fullName evidence="4">DUF3325 domain-containing protein</fullName>
    </recommendedName>
</protein>
<keyword evidence="3" id="KW-1185">Reference proteome</keyword>
<evidence type="ECO:0008006" key="4">
    <source>
        <dbReference type="Google" id="ProtNLM"/>
    </source>
</evidence>
<dbReference type="AlphaFoldDB" id="A0A240E853"/>
<evidence type="ECO:0000313" key="2">
    <source>
        <dbReference type="EMBL" id="SNX44060.1"/>
    </source>
</evidence>
<dbReference type="EMBL" id="OANT01000002">
    <property type="protein sequence ID" value="SNX44060.1"/>
    <property type="molecule type" value="Genomic_DNA"/>
</dbReference>
<dbReference type="RefSeq" id="WP_097078327.1">
    <property type="nucleotide sequence ID" value="NZ_BAABHT010000010.1"/>
</dbReference>